<dbReference type="RefSeq" id="WP_167073405.1">
    <property type="nucleotide sequence ID" value="NZ_JAAOZC010000005.1"/>
</dbReference>
<proteinExistence type="predicted"/>
<dbReference type="InterPro" id="IPR014990">
    <property type="entry name" value="DUF1838"/>
</dbReference>
<accession>A0ABX0TSU8</accession>
<name>A0ABX0TSU8_9SPHN</name>
<gene>
    <name evidence="1" type="ORF">FHS31_002173</name>
</gene>
<protein>
    <recommendedName>
        <fullName evidence="3">DUF1838 domain-containing protein</fullName>
    </recommendedName>
</protein>
<dbReference type="EMBL" id="JAAOZC010000005">
    <property type="protein sequence ID" value="NIJ08552.1"/>
    <property type="molecule type" value="Genomic_DNA"/>
</dbReference>
<comment type="caution">
    <text evidence="1">The sequence shown here is derived from an EMBL/GenBank/DDBJ whole genome shotgun (WGS) entry which is preliminary data.</text>
</comment>
<organism evidence="1 2">
    <name type="scientific">Sphingomonas vulcanisoli</name>
    <dbReference type="NCBI Taxonomy" id="1658060"/>
    <lineage>
        <taxon>Bacteria</taxon>
        <taxon>Pseudomonadati</taxon>
        <taxon>Pseudomonadota</taxon>
        <taxon>Alphaproteobacteria</taxon>
        <taxon>Sphingomonadales</taxon>
        <taxon>Sphingomonadaceae</taxon>
        <taxon>Sphingomonas</taxon>
    </lineage>
</organism>
<sequence length="252" mass="28364">MTGQSSAEEMGFASPTEELHAFMRLKGSIRNEAWPLRYFGVIQAQFPDGTVRPFIGFEGLEHTRFVPQADGSFNMIESMVTYFTDIDSGEYLSSFDNPITGKTNRPVSNYAAGESYNFSATAITPLFGPYTDPGTGMGLRWFRSADRVWVQYDRTYPDQWFTPSAELVTFEGPAEAVLRTDVGGVEAAFCSTTILPWFKWLEMDDVPGWTLWHANGDKVRSLDRLPQRLLDQLEKHHPQALLTPGEGNWKGL</sequence>
<evidence type="ECO:0000313" key="1">
    <source>
        <dbReference type="EMBL" id="NIJ08552.1"/>
    </source>
</evidence>
<evidence type="ECO:0008006" key="3">
    <source>
        <dbReference type="Google" id="ProtNLM"/>
    </source>
</evidence>
<evidence type="ECO:0000313" key="2">
    <source>
        <dbReference type="Proteomes" id="UP000727456"/>
    </source>
</evidence>
<reference evidence="1 2" key="1">
    <citation type="submission" date="2020-03" db="EMBL/GenBank/DDBJ databases">
        <title>Genomic Encyclopedia of Type Strains, Phase III (KMG-III): the genomes of soil and plant-associated and newly described type strains.</title>
        <authorList>
            <person name="Whitman W."/>
        </authorList>
    </citation>
    <scope>NUCLEOTIDE SEQUENCE [LARGE SCALE GENOMIC DNA]</scope>
    <source>
        <strain evidence="1 2">CECT 8804</strain>
    </source>
</reference>
<keyword evidence="2" id="KW-1185">Reference proteome</keyword>
<dbReference type="Proteomes" id="UP000727456">
    <property type="component" value="Unassembled WGS sequence"/>
</dbReference>
<dbReference type="Pfam" id="PF08894">
    <property type="entry name" value="DUF1838"/>
    <property type="match status" value="1"/>
</dbReference>